<evidence type="ECO:0000256" key="1">
    <source>
        <dbReference type="SAM" id="Phobius"/>
    </source>
</evidence>
<evidence type="ECO:0000313" key="2">
    <source>
        <dbReference type="EMBL" id="ABF93324.1"/>
    </source>
</evidence>
<dbReference type="EMBL" id="MN623374">
    <property type="protein sequence ID" value="QHG11285.1"/>
    <property type="molecule type" value="Genomic_DNA"/>
</dbReference>
<accession>B7SV68</accession>
<reference evidence="6" key="5">
    <citation type="submission" date="2021-08" db="EMBL/GenBank/DDBJ databases">
        <title>Whole genome sequence of Oryctes rhinoceros Nudivirus detected in Riau Province, Indonesia.</title>
        <authorList>
            <person name="Kurnia Y.W."/>
            <person name="Tanjung Z.A."/>
            <person name="Utomo C."/>
            <person name="Naim M."/>
            <person name="Situmorang E.C."/>
            <person name="Liwang T."/>
        </authorList>
    </citation>
    <scope>NUCLEOTIDE SEQUENCE</scope>
    <source>
        <strain evidence="6">LiboV</strain>
    </source>
</reference>
<dbReference type="SUPFAM" id="SSF53474">
    <property type="entry name" value="alpha/beta-Hydrolases"/>
    <property type="match status" value="1"/>
</dbReference>
<organism evidence="2">
    <name type="scientific">Oryctes rhinoceros nudivirus</name>
    <dbReference type="NCBI Taxonomy" id="92521"/>
    <lineage>
        <taxon>Viruses</taxon>
        <taxon>Viruses incertae sedis</taxon>
        <taxon>Naldaviricetes</taxon>
        <taxon>Lefavirales</taxon>
        <taxon>Nudiviridae</taxon>
        <taxon>Alphanudivirus</taxon>
        <taxon>Alphanudivirus oryrhinocerotis</taxon>
    </lineage>
</organism>
<accession>A3QTY7</accession>
<reference evidence="2" key="1">
    <citation type="journal article" date="2007" name="Arch. Virol.">
        <title>Genomic analysis of Oryctes rhinoceros virus reveals genetic relatedness to Heliothis zea virus 1.</title>
        <authorList>
            <person name="Wang Y."/>
            <person name="van Oers M.M."/>
            <person name="Crawford A.M."/>
            <person name="Vlak J.M."/>
            <person name="Jehle J.A."/>
        </authorList>
    </citation>
    <scope>NUCLEOTIDE SEQUENCE</scope>
    <source>
        <strain evidence="2">PV505</strain>
    </source>
</reference>
<reference evidence="3 7" key="2">
    <citation type="journal article" date="2008" name="J. Virol. Methods">
        <title>Sequencing of the large dsDNA genome of Oryctes rhinoceros nudivirus using multiple displacement amplification of nanogram amounts of virus DNA.</title>
        <authorList>
            <person name="Wang Y."/>
            <person name="Kleespies R.G."/>
            <person name="Ramle M.B."/>
            <person name="Jehle J.A."/>
        </authorList>
    </citation>
    <scope>NUCLEOTIDE SEQUENCE [LARGE SCALE GENOMIC DNA]</scope>
    <source>
        <strain evidence="7">Isolate Oryctes rhinoceros/Malaysia/Ma07/2007</strain>
        <strain evidence="3">Ma07</strain>
    </source>
</reference>
<protein>
    <submittedName>
        <fullName evidence="3">GrBNV_gp19-like protein</fullName>
    </submittedName>
</protein>
<evidence type="ECO:0000313" key="4">
    <source>
        <dbReference type="EMBL" id="QHG11285.1"/>
    </source>
</evidence>
<feature type="transmembrane region" description="Helical" evidence="1">
    <location>
        <begin position="6"/>
        <end position="26"/>
    </location>
</feature>
<evidence type="ECO:0000313" key="7">
    <source>
        <dbReference type="Proteomes" id="UP000011785"/>
    </source>
</evidence>
<dbReference type="Proteomes" id="UP000011785">
    <property type="component" value="Segment"/>
</dbReference>
<dbReference type="EMBL" id="AH015832">
    <property type="protein sequence ID" value="ABF93324.1"/>
    <property type="molecule type" value="Genomic_DNA"/>
</dbReference>
<dbReference type="EMBL" id="MZ727584">
    <property type="protein sequence ID" value="UBO76467.1"/>
    <property type="molecule type" value="Genomic_DNA"/>
</dbReference>
<dbReference type="OrthoDB" id="13623at10239"/>
<dbReference type="RefSeq" id="YP_002321358.1">
    <property type="nucleotide sequence ID" value="NC_011588.1"/>
</dbReference>
<gene>
    <name evidence="2" type="primary">orfD11</name>
    <name evidence="4" type="ORF">SI_OrNV_gp047</name>
</gene>
<reference evidence="4" key="3">
    <citation type="journal article" date="2020" name="J. ISSAAS">
        <title>Complete genome sequence of Oryctes rhinoceros Nudivirus isolated from Coconut Rhinoceros Beetle in the Solomon Islands.</title>
        <authorList>
            <person name="Etebari K."/>
            <person name="Filipovic I."/>
            <person name="Rasic G."/>
            <person name="Devine G.J."/>
            <person name="Tsatsia H."/>
            <person name="Furlong M.J."/>
        </authorList>
    </citation>
    <scope>NUCLEOTIDE SEQUENCE</scope>
    <source>
        <strain evidence="4">Solomon Islands</strain>
    </source>
</reference>
<name>A3QTY7_9VIRU</name>
<dbReference type="InterPro" id="IPR029058">
    <property type="entry name" value="AB_hydrolase_fold"/>
</dbReference>
<dbReference type="EMBL" id="EU747721">
    <property type="protein sequence ID" value="ACH96177.1"/>
    <property type="molecule type" value="Genomic_DNA"/>
</dbReference>
<evidence type="ECO:0000313" key="6">
    <source>
        <dbReference type="EMBL" id="UBO76467.1"/>
    </source>
</evidence>
<keyword evidence="1" id="KW-1133">Transmembrane helix</keyword>
<proteinExistence type="predicted"/>
<keyword evidence="1" id="KW-0472">Membrane</keyword>
<dbReference type="Gene3D" id="3.40.50.1820">
    <property type="entry name" value="alpha/beta hydrolase"/>
    <property type="match status" value="1"/>
</dbReference>
<reference evidence="5" key="4">
    <citation type="submission" date="2020-03" db="EMBL/GenBank/DDBJ databases">
        <title>Whole genome sequence of Oryctes rhinoceros Nudivirus isolated in Riau Province, Indonesia.</title>
        <authorList>
            <person name="Kurnia Y.W."/>
            <person name="Tanjung Z.A."/>
            <person name="Utomo C."/>
            <person name="Naim M."/>
            <person name="Situmorang E.C."/>
            <person name="Liwang T."/>
        </authorList>
    </citation>
    <scope>NUCLEOTIDE SEQUENCE</scope>
    <source>
        <strain evidence="5">LiboV</strain>
    </source>
</reference>
<dbReference type="EMBL" id="MT150137">
    <property type="protein sequence ID" value="QKE59520.1"/>
    <property type="molecule type" value="Genomic_DNA"/>
</dbReference>
<keyword evidence="1" id="KW-0812">Transmembrane</keyword>
<sequence>MSAVGTIFSILISIICIGVVIWIVLYPEPIKNVLTIIYPYPEYDMNENATKSDKTILYSSPNSKHDKLVVLFIGGGGIFSDVSNAFGFANKLNENLGEAYDILMFEYPVRFKYTIQESMLAINKILADYIHYESVHAIGISFGSLLAGAFYQKESLQTKAEAMKVPQIGIKFKTLSIFSGVLECTFNVEVLTRLFHFYIMKDTPGLINYTCYGIPIPKYIVSAKTDFLIAQTAKFLQTESSEYKIYSTPTLPHAFCQLINLDDALDAIKGVSTFIQKY</sequence>
<keyword evidence="7" id="KW-1185">Reference proteome</keyword>
<evidence type="ECO:0000313" key="3">
    <source>
        <dbReference type="EMBL" id="ACH96177.1"/>
    </source>
</evidence>
<evidence type="ECO:0000313" key="5">
    <source>
        <dbReference type="EMBL" id="QKE59520.1"/>
    </source>
</evidence>
<dbReference type="KEGG" id="vg:7047227"/>